<evidence type="ECO:0000313" key="2">
    <source>
        <dbReference type="Proteomes" id="UP000501076"/>
    </source>
</evidence>
<organism evidence="1 2">
    <name type="scientific">Priestia megaterium</name>
    <name type="common">Bacillus megaterium</name>
    <dbReference type="NCBI Taxonomy" id="1404"/>
    <lineage>
        <taxon>Bacteria</taxon>
        <taxon>Bacillati</taxon>
        <taxon>Bacillota</taxon>
        <taxon>Bacilli</taxon>
        <taxon>Bacillales</taxon>
        <taxon>Bacillaceae</taxon>
        <taxon>Priestia</taxon>
    </lineage>
</organism>
<name>A0A6M6E3H0_PRIMG</name>
<keyword evidence="1" id="KW-0614">Plasmid</keyword>
<dbReference type="EMBL" id="CP045273">
    <property type="protein sequence ID" value="QJX80256.1"/>
    <property type="molecule type" value="Genomic_DNA"/>
</dbReference>
<dbReference type="Proteomes" id="UP000501076">
    <property type="component" value="Plasmid pFDU301A"/>
</dbReference>
<protein>
    <submittedName>
        <fullName evidence="1">Uncharacterized protein</fullName>
    </submittedName>
</protein>
<dbReference type="AlphaFoldDB" id="A0A6M6E3H0"/>
<geneLocation type="plasmid" evidence="2">
    <name>pfdu301a</name>
</geneLocation>
<gene>
    <name evidence="1" type="ORF">FDZ14_29610</name>
</gene>
<accession>A0A6M6E3H0</accession>
<evidence type="ECO:0000313" key="1">
    <source>
        <dbReference type="EMBL" id="QJX80256.1"/>
    </source>
</evidence>
<sequence>MQVQILQEEKIVLNKEFKNQLDDFLGSRSLHPKLERTLVSLRAPMKGVLYRGMNFPLHLLEEGAILEEWLGSTHWSKSFDVALGFARDGYLNEDYIEELDEDLNEDYIEELDEDANLLDRYSINSSVDLFKEVVFRLKGSTEGIDVHNLAVKLGLTNWAREQEVTFIGTEFAIRKVFLVNDLEKAYFIADVEEVHLKNTKK</sequence>
<proteinExistence type="predicted"/>
<dbReference type="RefSeq" id="WP_171778242.1">
    <property type="nucleotide sequence ID" value="NZ_CP045273.1"/>
</dbReference>
<reference evidence="1 2" key="1">
    <citation type="submission" date="2019-10" db="EMBL/GenBank/DDBJ databases">
        <title>Complete genome sequences for adaption low water activity.</title>
        <authorList>
            <person name="Zhao L."/>
            <person name="Zhong J."/>
        </authorList>
    </citation>
    <scope>NUCLEOTIDE SEQUENCE [LARGE SCALE GENOMIC DNA]</scope>
    <source>
        <strain evidence="1 2">FDU301</strain>
        <plasmid evidence="2">pfdu301a</plasmid>
    </source>
</reference>